<accession>A0A1M6AKH9</accession>
<reference evidence="3 4" key="1">
    <citation type="submission" date="2016-11" db="EMBL/GenBank/DDBJ databases">
        <authorList>
            <person name="Jaros S."/>
            <person name="Januszkiewicz K."/>
            <person name="Wedrychowicz H."/>
        </authorList>
    </citation>
    <scope>NUCLEOTIDE SEQUENCE [LARGE SCALE GENOMIC DNA]</scope>
    <source>
        <strain evidence="3 4">DSM 100565</strain>
    </source>
</reference>
<dbReference type="Gene3D" id="3.40.50.150">
    <property type="entry name" value="Vaccinia Virus protein VP39"/>
    <property type="match status" value="1"/>
</dbReference>
<evidence type="ECO:0000313" key="3">
    <source>
        <dbReference type="EMBL" id="SHI36838.1"/>
    </source>
</evidence>
<dbReference type="GO" id="GO:0032259">
    <property type="term" value="P:methylation"/>
    <property type="evidence" value="ECO:0007669"/>
    <property type="project" value="UniProtKB-KW"/>
</dbReference>
<dbReference type="GO" id="GO:0010420">
    <property type="term" value="F:polyprenyldihydroxybenzoate methyltransferase activity"/>
    <property type="evidence" value="ECO:0007669"/>
    <property type="project" value="TreeGrafter"/>
</dbReference>
<dbReference type="CDD" id="cd02440">
    <property type="entry name" value="AdoMet_MTases"/>
    <property type="match status" value="1"/>
</dbReference>
<evidence type="ECO:0000256" key="1">
    <source>
        <dbReference type="SAM" id="MobiDB-lite"/>
    </source>
</evidence>
<dbReference type="Proteomes" id="UP000184292">
    <property type="component" value="Unassembled WGS sequence"/>
</dbReference>
<dbReference type="RefSeq" id="WP_073326200.1">
    <property type="nucleotide sequence ID" value="NZ_FQYO01000001.1"/>
</dbReference>
<dbReference type="EMBL" id="FQYO01000001">
    <property type="protein sequence ID" value="SHI36838.1"/>
    <property type="molecule type" value="Genomic_DNA"/>
</dbReference>
<dbReference type="Pfam" id="PF13649">
    <property type="entry name" value="Methyltransf_25"/>
    <property type="match status" value="1"/>
</dbReference>
<keyword evidence="3" id="KW-0808">Transferase</keyword>
<organism evidence="3 4">
    <name type="scientific">Wenxinia saemankumensis</name>
    <dbReference type="NCBI Taxonomy" id="1447782"/>
    <lineage>
        <taxon>Bacteria</taxon>
        <taxon>Pseudomonadati</taxon>
        <taxon>Pseudomonadota</taxon>
        <taxon>Alphaproteobacteria</taxon>
        <taxon>Rhodobacterales</taxon>
        <taxon>Roseobacteraceae</taxon>
        <taxon>Wenxinia</taxon>
    </lineage>
</organism>
<dbReference type="AlphaFoldDB" id="A0A1M6AKH9"/>
<dbReference type="InterPro" id="IPR029063">
    <property type="entry name" value="SAM-dependent_MTases_sf"/>
</dbReference>
<protein>
    <submittedName>
        <fullName evidence="3">Methyltransferase domain-containing protein</fullName>
    </submittedName>
</protein>
<dbReference type="SUPFAM" id="SSF53335">
    <property type="entry name" value="S-adenosyl-L-methionine-dependent methyltransferases"/>
    <property type="match status" value="1"/>
</dbReference>
<sequence>MTDGPDLERAYRLSGADDNRRLYRDWAATYDSDFTDRHGYRLPLAVAGHYMRSGGAWPCLDVGCGTGAVGAALPDGAVVDGLDLSPEMLDRARAKGIYRALHERDLGAGPDLPEGSYRGLVSSGMFTHGHVGPGALGPLLRLLVPGGIAVIAVNSEVFEGAFDLELDRLRAAGLIGPPHREVERNYADPAKAPEGHGEDTSEVLILRRPD</sequence>
<dbReference type="STRING" id="1447782.SAMN05444417_0476"/>
<dbReference type="OrthoDB" id="9807911at2"/>
<evidence type="ECO:0000313" key="4">
    <source>
        <dbReference type="Proteomes" id="UP000184292"/>
    </source>
</evidence>
<proteinExistence type="predicted"/>
<dbReference type="PANTHER" id="PTHR43464:SF23">
    <property type="entry name" value="JUVENILE HORMONE ACID O-METHYLTRANSFERASE"/>
    <property type="match status" value="1"/>
</dbReference>
<dbReference type="PANTHER" id="PTHR43464">
    <property type="entry name" value="METHYLTRANSFERASE"/>
    <property type="match status" value="1"/>
</dbReference>
<gene>
    <name evidence="3" type="ORF">SAMN05444417_0476</name>
</gene>
<evidence type="ECO:0000259" key="2">
    <source>
        <dbReference type="Pfam" id="PF13649"/>
    </source>
</evidence>
<dbReference type="InterPro" id="IPR041698">
    <property type="entry name" value="Methyltransf_25"/>
</dbReference>
<keyword evidence="3" id="KW-0489">Methyltransferase</keyword>
<feature type="domain" description="Methyltransferase" evidence="2">
    <location>
        <begin position="60"/>
        <end position="147"/>
    </location>
</feature>
<feature type="region of interest" description="Disordered" evidence="1">
    <location>
        <begin position="182"/>
        <end position="210"/>
    </location>
</feature>
<keyword evidence="4" id="KW-1185">Reference proteome</keyword>
<name>A0A1M6AKH9_9RHOB</name>